<dbReference type="Proteomes" id="UP000324632">
    <property type="component" value="Chromosome 6"/>
</dbReference>
<evidence type="ECO:0000313" key="2">
    <source>
        <dbReference type="EMBL" id="KAA0719678.1"/>
    </source>
</evidence>
<keyword evidence="3" id="KW-1185">Reference proteome</keyword>
<proteinExistence type="predicted"/>
<evidence type="ECO:0000256" key="1">
    <source>
        <dbReference type="SAM" id="MobiDB-lite"/>
    </source>
</evidence>
<feature type="compositionally biased region" description="Basic residues" evidence="1">
    <location>
        <begin position="118"/>
        <end position="140"/>
    </location>
</feature>
<evidence type="ECO:0000313" key="3">
    <source>
        <dbReference type="Proteomes" id="UP000324632"/>
    </source>
</evidence>
<gene>
    <name evidence="2" type="ORF">E1301_Tti023064</name>
</gene>
<sequence>MTLERYDGVSIMSRFLFKGKTSGCIDVMLERFKFHRNVLREEPAPQNQSSKDECDAATLRQTLPDLTPDEPSEVATLPAEEPAPEQTDPAPQPEGEEPAAGDDAAGDHGSDGSPNKSPSKKKKKFRTPSFLKKNKKKSET</sequence>
<name>A0A5A9PCR8_9TELE</name>
<dbReference type="EMBL" id="SOYY01000006">
    <property type="protein sequence ID" value="KAA0719678.1"/>
    <property type="molecule type" value="Genomic_DNA"/>
</dbReference>
<dbReference type="AlphaFoldDB" id="A0A5A9PCR8"/>
<accession>A0A5A9PCR8</accession>
<reference evidence="2 3" key="1">
    <citation type="journal article" date="2019" name="Mol. Ecol. Resour.">
        <title>Chromosome-level genome assembly of Triplophysa tibetana, a fish adapted to the harsh high-altitude environment of the Tibetan Plateau.</title>
        <authorList>
            <person name="Yang X."/>
            <person name="Liu H."/>
            <person name="Ma Z."/>
            <person name="Zou Y."/>
            <person name="Zou M."/>
            <person name="Mao Y."/>
            <person name="Li X."/>
            <person name="Wang H."/>
            <person name="Chen T."/>
            <person name="Wang W."/>
            <person name="Yang R."/>
        </authorList>
    </citation>
    <scope>NUCLEOTIDE SEQUENCE [LARGE SCALE GENOMIC DNA]</scope>
    <source>
        <strain evidence="2">TTIB1903HZAU</strain>
        <tissue evidence="2">Muscle</tissue>
    </source>
</reference>
<comment type="caution">
    <text evidence="2">The sequence shown here is derived from an EMBL/GenBank/DDBJ whole genome shotgun (WGS) entry which is preliminary data.</text>
</comment>
<feature type="region of interest" description="Disordered" evidence="1">
    <location>
        <begin position="40"/>
        <end position="140"/>
    </location>
</feature>
<protein>
    <submittedName>
        <fullName evidence="2">Uncharacterized protein</fullName>
    </submittedName>
</protein>
<organism evidence="2 3">
    <name type="scientific">Triplophysa tibetana</name>
    <dbReference type="NCBI Taxonomy" id="1572043"/>
    <lineage>
        <taxon>Eukaryota</taxon>
        <taxon>Metazoa</taxon>
        <taxon>Chordata</taxon>
        <taxon>Craniata</taxon>
        <taxon>Vertebrata</taxon>
        <taxon>Euteleostomi</taxon>
        <taxon>Actinopterygii</taxon>
        <taxon>Neopterygii</taxon>
        <taxon>Teleostei</taxon>
        <taxon>Ostariophysi</taxon>
        <taxon>Cypriniformes</taxon>
        <taxon>Nemacheilidae</taxon>
        <taxon>Triplophysa</taxon>
    </lineage>
</organism>